<sequence length="316" mass="36044">MKKFINTAIILILCCPITIYADNASSLLNLYGIEKSVSVEIEEKLLQDITKEYYDIHSEINKDKMVEEAINIYSSNYDYILDTYDREIDELNKQLVDLTKTIYESREKSVETLLELDSKYQSLEHNLHNLIEEKDIQEAQIKLLSYENNDLIQMEKKQNHLKNKLNYQKKAYEAAITYPELGDITNLDYPLGKPSHVTSNFGKRIDPIGKVNEQFHNGIDLSASLKTDVTALFNGTVETTAFSNQLGYYVIIDHGKGIRTLYGHLTNYTVYEGQQVNQYEVIAKSGNTGSRSTGPHLHLGVYINGIPVNPSKVFKN</sequence>
<evidence type="ECO:0000256" key="3">
    <source>
        <dbReference type="SAM" id="SignalP"/>
    </source>
</evidence>
<keyword evidence="1 3" id="KW-0732">Signal</keyword>
<dbReference type="InterPro" id="IPR016047">
    <property type="entry name" value="M23ase_b-sheet_dom"/>
</dbReference>
<accession>A0A9W6DEN9</accession>
<dbReference type="CDD" id="cd12797">
    <property type="entry name" value="M23_peptidase"/>
    <property type="match status" value="1"/>
</dbReference>
<feature type="domain" description="M23ase beta-sheet core" evidence="4">
    <location>
        <begin position="214"/>
        <end position="310"/>
    </location>
</feature>
<feature type="coiled-coil region" evidence="2">
    <location>
        <begin position="81"/>
        <end position="140"/>
    </location>
</feature>
<organism evidence="5 6">
    <name type="scientific">Vallitalea longa</name>
    <dbReference type="NCBI Taxonomy" id="2936439"/>
    <lineage>
        <taxon>Bacteria</taxon>
        <taxon>Bacillati</taxon>
        <taxon>Bacillota</taxon>
        <taxon>Clostridia</taxon>
        <taxon>Lachnospirales</taxon>
        <taxon>Vallitaleaceae</taxon>
        <taxon>Vallitalea</taxon>
    </lineage>
</organism>
<protein>
    <recommendedName>
        <fullName evidence="4">M23ase beta-sheet core domain-containing protein</fullName>
    </recommendedName>
</protein>
<reference evidence="5" key="1">
    <citation type="submission" date="2022-06" db="EMBL/GenBank/DDBJ databases">
        <title>Vallitalea longa sp. nov., an anaerobic bacterium isolated from marine sediment.</title>
        <authorList>
            <person name="Hirano S."/>
            <person name="Terahara T."/>
            <person name="Mori K."/>
            <person name="Hamada M."/>
            <person name="Matsumoto R."/>
            <person name="Kobayashi T."/>
        </authorList>
    </citation>
    <scope>NUCLEOTIDE SEQUENCE</scope>
    <source>
        <strain evidence="5">SH18-1</strain>
    </source>
</reference>
<proteinExistence type="predicted"/>
<dbReference type="SUPFAM" id="SSF51261">
    <property type="entry name" value="Duplicated hybrid motif"/>
    <property type="match status" value="1"/>
</dbReference>
<dbReference type="PANTHER" id="PTHR21666">
    <property type="entry name" value="PEPTIDASE-RELATED"/>
    <property type="match status" value="1"/>
</dbReference>
<dbReference type="RefSeq" id="WP_281813170.1">
    <property type="nucleotide sequence ID" value="NZ_BRLB01000001.1"/>
</dbReference>
<feature type="signal peptide" evidence="3">
    <location>
        <begin position="1"/>
        <end position="21"/>
    </location>
</feature>
<dbReference type="PANTHER" id="PTHR21666:SF289">
    <property type="entry name" value="L-ALA--D-GLU ENDOPEPTIDASE"/>
    <property type="match status" value="1"/>
</dbReference>
<dbReference type="GO" id="GO:0004222">
    <property type="term" value="F:metalloendopeptidase activity"/>
    <property type="evidence" value="ECO:0007669"/>
    <property type="project" value="TreeGrafter"/>
</dbReference>
<evidence type="ECO:0000259" key="4">
    <source>
        <dbReference type="Pfam" id="PF01551"/>
    </source>
</evidence>
<gene>
    <name evidence="5" type="ORF">SH1V18_11320</name>
</gene>
<dbReference type="AlphaFoldDB" id="A0A9W6DEN9"/>
<dbReference type="EMBL" id="BRLB01000001">
    <property type="protein sequence ID" value="GKX28652.1"/>
    <property type="molecule type" value="Genomic_DNA"/>
</dbReference>
<feature type="chain" id="PRO_5040981501" description="M23ase beta-sheet core domain-containing protein" evidence="3">
    <location>
        <begin position="22"/>
        <end position="316"/>
    </location>
</feature>
<keyword evidence="2" id="KW-0175">Coiled coil</keyword>
<evidence type="ECO:0000313" key="6">
    <source>
        <dbReference type="Proteomes" id="UP001144256"/>
    </source>
</evidence>
<dbReference type="InterPro" id="IPR011055">
    <property type="entry name" value="Dup_hybrid_motif"/>
</dbReference>
<dbReference type="Proteomes" id="UP001144256">
    <property type="component" value="Unassembled WGS sequence"/>
</dbReference>
<comment type="caution">
    <text evidence="5">The sequence shown here is derived from an EMBL/GenBank/DDBJ whole genome shotgun (WGS) entry which is preliminary data.</text>
</comment>
<evidence type="ECO:0000313" key="5">
    <source>
        <dbReference type="EMBL" id="GKX28652.1"/>
    </source>
</evidence>
<name>A0A9W6DEN9_9FIRM</name>
<evidence type="ECO:0000256" key="1">
    <source>
        <dbReference type="ARBA" id="ARBA00022729"/>
    </source>
</evidence>
<evidence type="ECO:0000256" key="2">
    <source>
        <dbReference type="SAM" id="Coils"/>
    </source>
</evidence>
<keyword evidence="6" id="KW-1185">Reference proteome</keyword>
<dbReference type="Gene3D" id="2.70.70.10">
    <property type="entry name" value="Glucose Permease (Domain IIA)"/>
    <property type="match status" value="1"/>
</dbReference>
<dbReference type="InterPro" id="IPR050570">
    <property type="entry name" value="Cell_wall_metabolism_enzyme"/>
</dbReference>
<dbReference type="Pfam" id="PF01551">
    <property type="entry name" value="Peptidase_M23"/>
    <property type="match status" value="1"/>
</dbReference>